<gene>
    <name evidence="1" type="ORF">ABT39_MTgene485</name>
</gene>
<proteinExistence type="predicted"/>
<keyword evidence="1" id="KW-0496">Mitochondrion</keyword>
<dbReference type="EMBL" id="LKAM01000001">
    <property type="protein sequence ID" value="KUM50641.1"/>
    <property type="molecule type" value="Genomic_DNA"/>
</dbReference>
<sequence length="54" mass="6281">MLPRSVCSNPLTLVPQVSPLRVVFRAASRLSYRDGSKRVRLRSEFLKVFNYIKE</sequence>
<comment type="caution">
    <text evidence="1">The sequence shown here is derived from an EMBL/GenBank/DDBJ whole genome shotgun (WGS) entry which is preliminary data.</text>
</comment>
<reference evidence="1" key="1">
    <citation type="journal article" date="2015" name="Genome Biol. Evol.">
        <title>Organellar Genomes of White Spruce (Picea glauca): Assembly and Annotation.</title>
        <authorList>
            <person name="Jackman S.D."/>
            <person name="Warren R.L."/>
            <person name="Gibb E.A."/>
            <person name="Vandervalk B.P."/>
            <person name="Mohamadi H."/>
            <person name="Chu J."/>
            <person name="Raymond A."/>
            <person name="Pleasance S."/>
            <person name="Coope R."/>
            <person name="Wildung M.R."/>
            <person name="Ritland C.E."/>
            <person name="Bousquet J."/>
            <person name="Jones S.J."/>
            <person name="Bohlmann J."/>
            <person name="Birol I."/>
        </authorList>
    </citation>
    <scope>NUCLEOTIDE SEQUENCE [LARGE SCALE GENOMIC DNA]</scope>
    <source>
        <tissue evidence="1">Flushing bud</tissue>
    </source>
</reference>
<dbReference type="AlphaFoldDB" id="A0A101M3Y8"/>
<organism evidence="1">
    <name type="scientific">Picea glauca</name>
    <name type="common">White spruce</name>
    <name type="synonym">Pinus glauca</name>
    <dbReference type="NCBI Taxonomy" id="3330"/>
    <lineage>
        <taxon>Eukaryota</taxon>
        <taxon>Viridiplantae</taxon>
        <taxon>Streptophyta</taxon>
        <taxon>Embryophyta</taxon>
        <taxon>Tracheophyta</taxon>
        <taxon>Spermatophyta</taxon>
        <taxon>Pinopsida</taxon>
        <taxon>Pinidae</taxon>
        <taxon>Conifers I</taxon>
        <taxon>Pinales</taxon>
        <taxon>Pinaceae</taxon>
        <taxon>Picea</taxon>
    </lineage>
</organism>
<accession>A0A101M3Y8</accession>
<protein>
    <submittedName>
        <fullName evidence="1">Uncharacterized protein</fullName>
    </submittedName>
</protein>
<geneLocation type="mitochondrion" evidence="1"/>
<name>A0A101M3Y8_PICGL</name>
<evidence type="ECO:0000313" key="1">
    <source>
        <dbReference type="EMBL" id="KUM50641.1"/>
    </source>
</evidence>